<reference evidence="3" key="1">
    <citation type="submission" date="2024-06" db="EMBL/GenBank/DDBJ databases">
        <title>Multi-omics analyses provide insights into the biosynthesis of the anticancer antibiotic pleurotin in Hohenbuehelia grisea.</title>
        <authorList>
            <person name="Weaver J.A."/>
            <person name="Alberti F."/>
        </authorList>
    </citation>
    <scope>NUCLEOTIDE SEQUENCE [LARGE SCALE GENOMIC DNA]</scope>
    <source>
        <strain evidence="3">T-177</strain>
    </source>
</reference>
<feature type="transmembrane region" description="Helical" evidence="1">
    <location>
        <begin position="12"/>
        <end position="40"/>
    </location>
</feature>
<keyword evidence="1" id="KW-0812">Transmembrane</keyword>
<sequence>MGSFSQSCCFCLSLRFGVIVIATIAMIGGAIGFIGSIIGVRNAKDETTYDKVLLWLHVFIYFLLSIFGAVGLVGGIRQRYKLVSAFYPMLLTHFTFTLSMGIITLRRMFADGGSYLINKCLKEATDGTSKDNCRDRLARQKKTYIPVLIFCTIIDLYCLYVVYNYKKQLKSRDAQEKDEFINSA</sequence>
<gene>
    <name evidence="2" type="ORF">HGRIS_002300</name>
</gene>
<keyword evidence="3" id="KW-1185">Reference proteome</keyword>
<evidence type="ECO:0000313" key="3">
    <source>
        <dbReference type="Proteomes" id="UP001556367"/>
    </source>
</evidence>
<evidence type="ECO:0000313" key="2">
    <source>
        <dbReference type="EMBL" id="KAL0956134.1"/>
    </source>
</evidence>
<proteinExistence type="predicted"/>
<keyword evidence="1" id="KW-0472">Membrane</keyword>
<evidence type="ECO:0008006" key="4">
    <source>
        <dbReference type="Google" id="ProtNLM"/>
    </source>
</evidence>
<organism evidence="2 3">
    <name type="scientific">Hohenbuehelia grisea</name>
    <dbReference type="NCBI Taxonomy" id="104357"/>
    <lineage>
        <taxon>Eukaryota</taxon>
        <taxon>Fungi</taxon>
        <taxon>Dikarya</taxon>
        <taxon>Basidiomycota</taxon>
        <taxon>Agaricomycotina</taxon>
        <taxon>Agaricomycetes</taxon>
        <taxon>Agaricomycetidae</taxon>
        <taxon>Agaricales</taxon>
        <taxon>Pleurotineae</taxon>
        <taxon>Pleurotaceae</taxon>
        <taxon>Hohenbuehelia</taxon>
    </lineage>
</organism>
<feature type="transmembrane region" description="Helical" evidence="1">
    <location>
        <begin position="52"/>
        <end position="73"/>
    </location>
</feature>
<feature type="transmembrane region" description="Helical" evidence="1">
    <location>
        <begin position="85"/>
        <end position="105"/>
    </location>
</feature>
<evidence type="ECO:0000256" key="1">
    <source>
        <dbReference type="SAM" id="Phobius"/>
    </source>
</evidence>
<feature type="transmembrane region" description="Helical" evidence="1">
    <location>
        <begin position="144"/>
        <end position="163"/>
    </location>
</feature>
<protein>
    <recommendedName>
        <fullName evidence="4">Tetraspanin</fullName>
    </recommendedName>
</protein>
<keyword evidence="1" id="KW-1133">Transmembrane helix</keyword>
<name>A0ABR3JK29_9AGAR</name>
<comment type="caution">
    <text evidence="2">The sequence shown here is derived from an EMBL/GenBank/DDBJ whole genome shotgun (WGS) entry which is preliminary data.</text>
</comment>
<accession>A0ABR3JK29</accession>
<dbReference type="EMBL" id="JASNQZ010000006">
    <property type="protein sequence ID" value="KAL0956134.1"/>
    <property type="molecule type" value="Genomic_DNA"/>
</dbReference>
<dbReference type="Proteomes" id="UP001556367">
    <property type="component" value="Unassembled WGS sequence"/>
</dbReference>